<feature type="region of interest" description="Disordered" evidence="1">
    <location>
        <begin position="1"/>
        <end position="22"/>
    </location>
</feature>
<dbReference type="Pfam" id="PF14420">
    <property type="entry name" value="Clr5"/>
    <property type="match status" value="1"/>
</dbReference>
<evidence type="ECO:0000313" key="4">
    <source>
        <dbReference type="Proteomes" id="UP000286045"/>
    </source>
</evidence>
<protein>
    <recommendedName>
        <fullName evidence="2">Clr5 domain-containing protein</fullName>
    </recommendedName>
</protein>
<evidence type="ECO:0000256" key="1">
    <source>
        <dbReference type="SAM" id="MobiDB-lite"/>
    </source>
</evidence>
<evidence type="ECO:0000313" key="3">
    <source>
        <dbReference type="EMBL" id="RWA13992.1"/>
    </source>
</evidence>
<organism evidence="3 4">
    <name type="scientific">Xylaria grammica</name>
    <dbReference type="NCBI Taxonomy" id="363999"/>
    <lineage>
        <taxon>Eukaryota</taxon>
        <taxon>Fungi</taxon>
        <taxon>Dikarya</taxon>
        <taxon>Ascomycota</taxon>
        <taxon>Pezizomycotina</taxon>
        <taxon>Sordariomycetes</taxon>
        <taxon>Xylariomycetidae</taxon>
        <taxon>Xylariales</taxon>
        <taxon>Xylariaceae</taxon>
        <taxon>Xylaria</taxon>
    </lineage>
</organism>
<comment type="caution">
    <text evidence="3">The sequence shown here is derived from an EMBL/GenBank/DDBJ whole genome shotgun (WGS) entry which is preliminary data.</text>
</comment>
<dbReference type="AlphaFoldDB" id="A0A439DHW6"/>
<dbReference type="PANTHER" id="PTHR38788:SF3">
    <property type="entry name" value="CLR5 DOMAIN-CONTAINING PROTEIN"/>
    <property type="match status" value="1"/>
</dbReference>
<feature type="compositionally biased region" description="Pro residues" evidence="1">
    <location>
        <begin position="376"/>
        <end position="387"/>
    </location>
</feature>
<dbReference type="PANTHER" id="PTHR38788">
    <property type="entry name" value="CLR5 DOMAIN-CONTAINING PROTEIN"/>
    <property type="match status" value="1"/>
</dbReference>
<dbReference type="EMBL" id="RYZI01000016">
    <property type="protein sequence ID" value="RWA13992.1"/>
    <property type="molecule type" value="Genomic_DNA"/>
</dbReference>
<dbReference type="Proteomes" id="UP000286045">
    <property type="component" value="Unassembled WGS sequence"/>
</dbReference>
<name>A0A439DHW6_9PEZI</name>
<accession>A0A439DHW6</accession>
<feature type="domain" description="Clr5" evidence="2">
    <location>
        <begin position="25"/>
        <end position="77"/>
    </location>
</feature>
<reference evidence="3 4" key="1">
    <citation type="submission" date="2018-12" db="EMBL/GenBank/DDBJ databases">
        <title>Draft genome sequence of Xylaria grammica IHI A82.</title>
        <authorList>
            <person name="Buettner E."/>
            <person name="Kellner H."/>
        </authorList>
    </citation>
    <scope>NUCLEOTIDE SEQUENCE [LARGE SCALE GENOMIC DNA]</scope>
    <source>
        <strain evidence="3 4">IHI A82</strain>
    </source>
</reference>
<keyword evidence="4" id="KW-1185">Reference proteome</keyword>
<feature type="compositionally biased region" description="Basic residues" evidence="1">
    <location>
        <begin position="345"/>
        <end position="354"/>
    </location>
</feature>
<dbReference type="InterPro" id="IPR025676">
    <property type="entry name" value="Clr5_dom"/>
</dbReference>
<feature type="region of interest" description="Disordered" evidence="1">
    <location>
        <begin position="339"/>
        <end position="391"/>
    </location>
</feature>
<evidence type="ECO:0000259" key="2">
    <source>
        <dbReference type="Pfam" id="PF14420"/>
    </source>
</evidence>
<feature type="compositionally biased region" description="Low complexity" evidence="1">
    <location>
        <begin position="364"/>
        <end position="375"/>
    </location>
</feature>
<proteinExistence type="predicted"/>
<sequence length="530" mass="59219">MAAAAGGSQAEHDRIVGGAGKQHTEREWNAMYPHIVRLYLGEQRILEEVMQIMETRYNFKATQSMYKKRIGRWQLHKYRRRKRPDQERAHSGEAGVEGIQIARRHDVALVPIIPRTSAATLPTQLTDVEIDQAAKILLSNMRQLTFMHKAPERGGAGAAEVVGLAPSGILAVSQLYVTFSLGSSLFAKGQGRLAGKAVRKAFLMLEDIIKNAHFGLDWLLLDLLYDFVTRGQEALYATLVAHLANVADIVLPPHHPVNLIADQLLRYGRDDRGDVGTLLQRAYFSKVDAVQSDPEVRATLAAQNRRVREVLIPDNPPENMDEEISLVIQGIKATHYEVESQKGWAQKKRRRPQPKKPPSPPSSSSPSSSSSSSSSPSPPPPPPPFSPVPSFASISSAKHGNILLPAFIEERTRRSLKRMAKPDPLTLGVADRLYFSEYSPELGEIYKLKARTYAHQRYGEWRAAVRLQREMLAVMREKTAMDFWGIIRELWALEKLLVKTGAEAHELEAVRVEANERARALLDDIPDDAP</sequence>
<gene>
    <name evidence="3" type="ORF">EKO27_g1165</name>
</gene>